<protein>
    <recommendedName>
        <fullName evidence="4">Glucose receptor Git3 N-terminal domain-containing protein</fullName>
    </recommendedName>
</protein>
<feature type="transmembrane region" description="Helical" evidence="1">
    <location>
        <begin position="107"/>
        <end position="124"/>
    </location>
</feature>
<reference evidence="3" key="1">
    <citation type="submission" date="2014-04" db="EMBL/GenBank/DDBJ databases">
        <title>Evolutionary Origins and Diversification of the Mycorrhizal Mutualists.</title>
        <authorList>
            <consortium name="DOE Joint Genome Institute"/>
            <consortium name="Mycorrhizal Genomics Consortium"/>
            <person name="Kohler A."/>
            <person name="Kuo A."/>
            <person name="Nagy L.G."/>
            <person name="Floudas D."/>
            <person name="Copeland A."/>
            <person name="Barry K.W."/>
            <person name="Cichocki N."/>
            <person name="Veneault-Fourrey C."/>
            <person name="LaButti K."/>
            <person name="Lindquist E.A."/>
            <person name="Lipzen A."/>
            <person name="Lundell T."/>
            <person name="Morin E."/>
            <person name="Murat C."/>
            <person name="Riley R."/>
            <person name="Ohm R."/>
            <person name="Sun H."/>
            <person name="Tunlid A."/>
            <person name="Henrissat B."/>
            <person name="Grigoriev I.V."/>
            <person name="Hibbett D.S."/>
            <person name="Martin F."/>
        </authorList>
    </citation>
    <scope>NUCLEOTIDE SEQUENCE [LARGE SCALE GENOMIC DNA]</scope>
    <source>
        <strain evidence="3">FD-334 SS-4</strain>
    </source>
</reference>
<keyword evidence="1" id="KW-1133">Transmembrane helix</keyword>
<dbReference type="EMBL" id="KN817609">
    <property type="protein sequence ID" value="KJA17091.1"/>
    <property type="molecule type" value="Genomic_DNA"/>
</dbReference>
<evidence type="ECO:0008006" key="4">
    <source>
        <dbReference type="Google" id="ProtNLM"/>
    </source>
</evidence>
<evidence type="ECO:0000313" key="3">
    <source>
        <dbReference type="Proteomes" id="UP000054270"/>
    </source>
</evidence>
<keyword evidence="3" id="KW-1185">Reference proteome</keyword>
<dbReference type="OrthoDB" id="3038990at2759"/>
<keyword evidence="1" id="KW-0472">Membrane</keyword>
<organism evidence="2 3">
    <name type="scientific">Hypholoma sublateritium (strain FD-334 SS-4)</name>
    <dbReference type="NCBI Taxonomy" id="945553"/>
    <lineage>
        <taxon>Eukaryota</taxon>
        <taxon>Fungi</taxon>
        <taxon>Dikarya</taxon>
        <taxon>Basidiomycota</taxon>
        <taxon>Agaricomycotina</taxon>
        <taxon>Agaricomycetes</taxon>
        <taxon>Agaricomycetidae</taxon>
        <taxon>Agaricales</taxon>
        <taxon>Agaricineae</taxon>
        <taxon>Strophariaceae</taxon>
        <taxon>Hypholoma</taxon>
    </lineage>
</organism>
<keyword evidence="1" id="KW-0812">Transmembrane</keyword>
<sequence>MPSLNATSVLPNPLTPLAFLAPQAAYQETVTNYCTAGALAVLIWDILDNAKGDYRSIFQGKSRFSIPILAYILSRYEDFDPHLTWTNSSNTLTAAPIGDCIIFNKVVHSWCPISICCSALLFFFRLRAIYNRNQIVVATFFVFWIGLIVAALFVPLGISAGAIGPTRYCRYTAFKPSSYAGLIGPLIYDTLVFAAISWRLIQVASVEMSCRDTLHILFSKRGLPAFTARILVDGQLYYLITMLFGIATVALVYAPSVPIPLKSMGINPYLAVVNIMACRVFRNTRAGLIRESQISTSAVAEEKMCSNSPHRVIISIGQDTQMKRDAELSDVEHAHSLNSSKTAIC</sequence>
<feature type="transmembrane region" description="Helical" evidence="1">
    <location>
        <begin position="236"/>
        <end position="254"/>
    </location>
</feature>
<feature type="transmembrane region" description="Helical" evidence="1">
    <location>
        <begin position="136"/>
        <end position="158"/>
    </location>
</feature>
<feature type="transmembrane region" description="Helical" evidence="1">
    <location>
        <begin position="178"/>
        <end position="201"/>
    </location>
</feature>
<evidence type="ECO:0000256" key="1">
    <source>
        <dbReference type="SAM" id="Phobius"/>
    </source>
</evidence>
<name>A0A0D2NKJ1_HYPSF</name>
<dbReference type="AlphaFoldDB" id="A0A0D2NKJ1"/>
<proteinExistence type="predicted"/>
<accession>A0A0D2NKJ1</accession>
<gene>
    <name evidence="2" type="ORF">HYPSUDRAFT_1104878</name>
</gene>
<evidence type="ECO:0000313" key="2">
    <source>
        <dbReference type="EMBL" id="KJA17091.1"/>
    </source>
</evidence>
<dbReference type="Proteomes" id="UP000054270">
    <property type="component" value="Unassembled WGS sequence"/>
</dbReference>